<dbReference type="Proteomes" id="UP001442841">
    <property type="component" value="Chromosome"/>
</dbReference>
<keyword evidence="2" id="KW-1185">Reference proteome</keyword>
<sequence>MNWDRLAPEHEADFGVVLDLLLPSLRNAADRFVILIDGGSGSGKTTLAVSLQTSLVILGQPAQLVSLDDCYPGWGGLAEASAIVVDDMLDPAVPGYQRWDWANERPGGWVDLDPDRPLIIEGCGALTPLSAAYADLCVWVHRDPDERRDAALARDGGAFEPHWDQWAAQEARHWSTFRPWNLAGLVCVVGPG</sequence>
<evidence type="ECO:0000313" key="2">
    <source>
        <dbReference type="Proteomes" id="UP001442841"/>
    </source>
</evidence>
<dbReference type="Gene3D" id="3.40.50.300">
    <property type="entry name" value="P-loop containing nucleotide triphosphate hydrolases"/>
    <property type="match status" value="2"/>
</dbReference>
<dbReference type="RefSeq" id="WP_425310737.1">
    <property type="nucleotide sequence ID" value="NZ_CP154795.1"/>
</dbReference>
<accession>A0ABZ3FT52</accession>
<dbReference type="EMBL" id="CP154795">
    <property type="protein sequence ID" value="XAN09284.1"/>
    <property type="molecule type" value="Genomic_DNA"/>
</dbReference>
<dbReference type="NCBIfam" id="NF005115">
    <property type="entry name" value="PRK06547.1"/>
    <property type="match status" value="1"/>
</dbReference>
<dbReference type="SUPFAM" id="SSF52540">
    <property type="entry name" value="P-loop containing nucleoside triphosphate hydrolases"/>
    <property type="match status" value="1"/>
</dbReference>
<evidence type="ECO:0000313" key="1">
    <source>
        <dbReference type="EMBL" id="XAN09284.1"/>
    </source>
</evidence>
<protein>
    <submittedName>
        <fullName evidence="1">Cobalt ABC transporter</fullName>
    </submittedName>
</protein>
<proteinExistence type="predicted"/>
<reference evidence="1 2" key="1">
    <citation type="submission" date="2024-04" db="EMBL/GenBank/DDBJ databases">
        <title>Isolation of an actinomycete strain from pig manure.</title>
        <authorList>
            <person name="Gong T."/>
            <person name="Yu Z."/>
            <person name="An M."/>
            <person name="Wei C."/>
            <person name="Yang W."/>
            <person name="Liu L."/>
        </authorList>
    </citation>
    <scope>NUCLEOTIDE SEQUENCE [LARGE SCALE GENOMIC DNA]</scope>
    <source>
        <strain evidence="1 2">ZF39</strain>
    </source>
</reference>
<dbReference type="InterPro" id="IPR027417">
    <property type="entry name" value="P-loop_NTPase"/>
</dbReference>
<gene>
    <name evidence="1" type="ORF">AADG42_18825</name>
</gene>
<name>A0ABZ3FT52_9ACTN</name>
<organism evidence="1 2">
    <name type="scientific">Ammonicoccus fulvus</name>
    <dbReference type="NCBI Taxonomy" id="3138240"/>
    <lineage>
        <taxon>Bacteria</taxon>
        <taxon>Bacillati</taxon>
        <taxon>Actinomycetota</taxon>
        <taxon>Actinomycetes</taxon>
        <taxon>Propionibacteriales</taxon>
        <taxon>Propionibacteriaceae</taxon>
        <taxon>Ammonicoccus</taxon>
    </lineage>
</organism>